<dbReference type="EMBL" id="RBZM01000005">
    <property type="protein sequence ID" value="RKP54327.1"/>
    <property type="molecule type" value="Genomic_DNA"/>
</dbReference>
<name>A0A494Y1L6_9BACL</name>
<dbReference type="SUPFAM" id="SSF52540">
    <property type="entry name" value="P-loop containing nucleoside triphosphate hydrolases"/>
    <property type="match status" value="1"/>
</dbReference>
<proteinExistence type="predicted"/>
<keyword evidence="3" id="KW-1133">Transmembrane helix</keyword>
<evidence type="ECO:0000256" key="2">
    <source>
        <dbReference type="SAM" id="MobiDB-lite"/>
    </source>
</evidence>
<feature type="transmembrane region" description="Helical" evidence="3">
    <location>
        <begin position="541"/>
        <end position="559"/>
    </location>
</feature>
<keyword evidence="3" id="KW-0812">Transmembrane</keyword>
<evidence type="ECO:0000313" key="6">
    <source>
        <dbReference type="Proteomes" id="UP000282076"/>
    </source>
</evidence>
<protein>
    <recommendedName>
        <fullName evidence="4">YhaN AAA domain-containing protein</fullName>
    </recommendedName>
</protein>
<reference evidence="5 6" key="1">
    <citation type="submission" date="2018-10" db="EMBL/GenBank/DDBJ databases">
        <title>Cohnella sp. M2MS4P-1, whole genome shotgun sequence.</title>
        <authorList>
            <person name="Tuo L."/>
        </authorList>
    </citation>
    <scope>NUCLEOTIDE SEQUENCE [LARGE SCALE GENOMIC DNA]</scope>
    <source>
        <strain evidence="5 6">M2MS4P-1</strain>
    </source>
</reference>
<dbReference type="RefSeq" id="WP_120977433.1">
    <property type="nucleotide sequence ID" value="NZ_RBZM01000005.1"/>
</dbReference>
<comment type="caution">
    <text evidence="5">The sequence shown here is derived from an EMBL/GenBank/DDBJ whole genome shotgun (WGS) entry which is preliminary data.</text>
</comment>
<evidence type="ECO:0000313" key="5">
    <source>
        <dbReference type="EMBL" id="RKP54327.1"/>
    </source>
</evidence>
<dbReference type="Proteomes" id="UP000282076">
    <property type="component" value="Unassembled WGS sequence"/>
</dbReference>
<dbReference type="AlphaFoldDB" id="A0A494Y1L6"/>
<dbReference type="PANTHER" id="PTHR41259:SF1">
    <property type="entry name" value="DOUBLE-STRAND BREAK REPAIR RAD50 ATPASE, PUTATIVE-RELATED"/>
    <property type="match status" value="1"/>
</dbReference>
<accession>A0A494Y1L6</accession>
<sequence>MYIKELQVDGYAALRELKVELEAPITVIYGPNEAGKSTLLRFVRSMLYGFPTRKDLVERGEPVFGGRHGGRLLLAEKSGREWLLERYAERGNELTLRDESGLERRFAQAEWERMLLGGISERLFRQLFSVSLNELHELRSLQGEEIGNYLYHAGLAGGSALTAARRRIGTDMDKLYRPKGTTQEMNRLLAEIKAMETAIRQSRDGVQHYRETEEQLSAIESGLSLLEASLPESRLQVAKLQGAYELREWWLRREALLLEDEELRSRLSDPGTPLLSEERARLWPELKRQRLETAARLQEARIAATDIRSQRERIRWDDSLAEAAPEWERLDGMREAIVAKQEERSELEAERRTLDETVQSVLSRLSPEWGETELLSFGGLSAEREQVRRLQHAWEEEDRATSALHDELQRLTRQEEVLHAELRLASDSAKRTGEFADSVGKELQFGHFAPRSKSALLQAWHQIEDARREYERARAGLKSENRVDSHPSRAANSRSNAFSGSSRRTGRTKLTLGALALLFGLIGLTIPFLFAENGSVSTPTYLLSALLLLLAAGAAIFAARRSSGSASDSSDAGRSGNGAAEEAIAIVKLRRKLVNDRLRQLLQHPETAAALLIPERSGADFREGQPSSEDEDAVWQQLRELVHEQLERLEVSDRDSSKREQLQERMQELRTERELVERDALDRRNRRDELSERWQRWLGDRKLPLHLLPDSLPELLGMAEQGQTMLRQRLRIVERTQALNKTIHEFESAVRALMAGVDGVAGTRSITEAAHGLHSVQAVQWLYRESQKQVSLKVEAERIDRLLDDAIYAEKQAEGACEQVEASFFALLEETKATTEAELEHTIRIDERCRELRKEAREIQLRLESGRDAEAQARLQELLRAHDDASLSALLDERKRNLAEGEDRRSELLDLRGRLAQELALQRRDSEREDSRQRVLELQSKLEQLAGRYAVLSIADRLIVRTKAIFEEEKQPEVLLRASRYFSQMTNRAYVRIVAPGDTKALLAETEDRKLLDSSFLSRGTQEQLYLSMRFALCDAASPEHPLPLLLDDLFVHFDERRLSRTLPVLEELSRTRQIILFTCHRHVAELIGTGLPEARRVTLEG</sequence>
<evidence type="ECO:0000256" key="3">
    <source>
        <dbReference type="SAM" id="Phobius"/>
    </source>
</evidence>
<keyword evidence="6" id="KW-1185">Reference proteome</keyword>
<evidence type="ECO:0000259" key="4">
    <source>
        <dbReference type="Pfam" id="PF13514"/>
    </source>
</evidence>
<organism evidence="5 6">
    <name type="scientific">Cohnella endophytica</name>
    <dbReference type="NCBI Taxonomy" id="2419778"/>
    <lineage>
        <taxon>Bacteria</taxon>
        <taxon>Bacillati</taxon>
        <taxon>Bacillota</taxon>
        <taxon>Bacilli</taxon>
        <taxon>Bacillales</taxon>
        <taxon>Paenibacillaceae</taxon>
        <taxon>Cohnella</taxon>
    </lineage>
</organism>
<feature type="coiled-coil region" evidence="1">
    <location>
        <begin position="652"/>
        <end position="679"/>
    </location>
</feature>
<feature type="transmembrane region" description="Helical" evidence="3">
    <location>
        <begin position="510"/>
        <end position="529"/>
    </location>
</feature>
<keyword evidence="1" id="KW-0175">Coiled coil</keyword>
<feature type="domain" description="YhaN AAA" evidence="4">
    <location>
        <begin position="1"/>
        <end position="202"/>
    </location>
</feature>
<feature type="compositionally biased region" description="Basic and acidic residues" evidence="2">
    <location>
        <begin position="477"/>
        <end position="487"/>
    </location>
</feature>
<evidence type="ECO:0000256" key="1">
    <source>
        <dbReference type="SAM" id="Coils"/>
    </source>
</evidence>
<feature type="coiled-coil region" evidence="1">
    <location>
        <begin position="330"/>
        <end position="360"/>
    </location>
</feature>
<dbReference type="Pfam" id="PF13514">
    <property type="entry name" value="AAA_27"/>
    <property type="match status" value="1"/>
</dbReference>
<dbReference type="InterPro" id="IPR038734">
    <property type="entry name" value="YhaN_AAA"/>
</dbReference>
<feature type="compositionally biased region" description="Low complexity" evidence="2">
    <location>
        <begin position="488"/>
        <end position="504"/>
    </location>
</feature>
<dbReference type="OrthoDB" id="9764467at2"/>
<dbReference type="InterPro" id="IPR027417">
    <property type="entry name" value="P-loop_NTPase"/>
</dbReference>
<dbReference type="Gene3D" id="3.40.50.300">
    <property type="entry name" value="P-loop containing nucleotide triphosphate hydrolases"/>
    <property type="match status" value="2"/>
</dbReference>
<keyword evidence="3" id="KW-0472">Membrane</keyword>
<dbReference type="PANTHER" id="PTHR41259">
    <property type="entry name" value="DOUBLE-STRAND BREAK REPAIR RAD50 ATPASE, PUTATIVE-RELATED"/>
    <property type="match status" value="1"/>
</dbReference>
<gene>
    <name evidence="5" type="ORF">D7Z26_13275</name>
</gene>
<feature type="region of interest" description="Disordered" evidence="2">
    <location>
        <begin position="477"/>
        <end position="504"/>
    </location>
</feature>